<dbReference type="AlphaFoldDB" id="A0A4R2HSA5"/>
<dbReference type="Proteomes" id="UP000294508">
    <property type="component" value="Unassembled WGS sequence"/>
</dbReference>
<evidence type="ECO:0000313" key="1">
    <source>
        <dbReference type="EMBL" id="TCO33997.1"/>
    </source>
</evidence>
<accession>A0A4R2HSA5</accession>
<keyword evidence="2" id="KW-1185">Reference proteome</keyword>
<protein>
    <recommendedName>
        <fullName evidence="3">DUF1579 domain-containing protein</fullName>
    </recommendedName>
</protein>
<comment type="caution">
    <text evidence="1">The sequence shown here is derived from an EMBL/GenBank/DDBJ whole genome shotgun (WGS) entry which is preliminary data.</text>
</comment>
<dbReference type="RefSeq" id="WP_199238028.1">
    <property type="nucleotide sequence ID" value="NZ_SLWN01000002.1"/>
</dbReference>
<evidence type="ECO:0008006" key="3">
    <source>
        <dbReference type="Google" id="ProtNLM"/>
    </source>
</evidence>
<organism evidence="1 2">
    <name type="scientific">Kribbella steppae</name>
    <dbReference type="NCBI Taxonomy" id="2512223"/>
    <lineage>
        <taxon>Bacteria</taxon>
        <taxon>Bacillati</taxon>
        <taxon>Actinomycetota</taxon>
        <taxon>Actinomycetes</taxon>
        <taxon>Propionibacteriales</taxon>
        <taxon>Kribbellaceae</taxon>
        <taxon>Kribbella</taxon>
    </lineage>
</organism>
<name>A0A4R2HSA5_9ACTN</name>
<sequence>MTTWTKVTGDFDFLNGYFDVRHRTLKEAFVGCDEWNEFDGTTTARTHFDGAISIDEMRFPTQRRYGMSVRLFDPVEKEWSIWWIDSRTMQLYPPVHGRWSEDGTSCRLVGEDELDGQPILVSYEWSDITEQTAHWEQCYSNDGGKTWELNWVMDFTRRDTPPPSLDVPKLTGDFDFLVGKWDMHNSRRKPALGAEAEWYDMQSEMEVTTYMDGAVSFDEGWFPTEGFRGATLRIYNPESKTWAIHWINSLRGQLETPVIGSFRDDGTGIFEGPDVWEGQPIDVRFTWTPGTDKAAWEQSFSVDGGNTWIPNWKMQHTRIG</sequence>
<reference evidence="1 2" key="1">
    <citation type="journal article" date="2015" name="Stand. Genomic Sci.">
        <title>Genomic Encyclopedia of Bacterial and Archaeal Type Strains, Phase III: the genomes of soil and plant-associated and newly described type strains.</title>
        <authorList>
            <person name="Whitman W.B."/>
            <person name="Woyke T."/>
            <person name="Klenk H.P."/>
            <person name="Zhou Y."/>
            <person name="Lilburn T.G."/>
            <person name="Beck B.J."/>
            <person name="De Vos P."/>
            <person name="Vandamme P."/>
            <person name="Eisen J.A."/>
            <person name="Garrity G."/>
            <person name="Hugenholtz P."/>
            <person name="Kyrpides N.C."/>
        </authorList>
    </citation>
    <scope>NUCLEOTIDE SEQUENCE [LARGE SCALE GENOMIC DNA]</scope>
    <source>
        <strain evidence="1 2">VKM Ac-2572</strain>
    </source>
</reference>
<dbReference type="EMBL" id="SLWN01000002">
    <property type="protein sequence ID" value="TCO33997.1"/>
    <property type="molecule type" value="Genomic_DNA"/>
</dbReference>
<proteinExistence type="predicted"/>
<evidence type="ECO:0000313" key="2">
    <source>
        <dbReference type="Proteomes" id="UP000294508"/>
    </source>
</evidence>
<gene>
    <name evidence="1" type="ORF">EV652_10261</name>
</gene>